<dbReference type="Pfam" id="PF13905">
    <property type="entry name" value="Thioredoxin_8"/>
    <property type="match status" value="1"/>
</dbReference>
<dbReference type="InterPro" id="IPR012336">
    <property type="entry name" value="Thioredoxin-like_fold"/>
</dbReference>
<dbReference type="InterPro" id="IPR036249">
    <property type="entry name" value="Thioredoxin-like_sf"/>
</dbReference>
<dbReference type="InterPro" id="IPR029519">
    <property type="entry name" value="RdCVF2"/>
</dbReference>
<dbReference type="GO" id="GO:0007600">
    <property type="term" value="P:sensory perception"/>
    <property type="evidence" value="ECO:0007669"/>
    <property type="project" value="InterPro"/>
</dbReference>
<sequence>MSNSQYKNYLSLARINAFHFEKFRRQSVMADIFRGHSVFRGESKVDVDSALKNKIVGIYFSASWCPPCRQFTLRLKEIYEELEGDEFEVVFLPFDHSKEDAMTYYKCNQGNWLYMEYGESLIDDLRKKFDVAGIPKLIILNKKSEVITKNGREDLQEHEAAVLKKWKENKEMKQIKGK</sequence>
<keyword evidence="3" id="KW-1185">Reference proteome</keyword>
<name>A0AA36B8Q9_OCTVU</name>
<reference evidence="2" key="1">
    <citation type="submission" date="2023-08" db="EMBL/GenBank/DDBJ databases">
        <authorList>
            <person name="Alioto T."/>
            <person name="Alioto T."/>
            <person name="Gomez Garrido J."/>
        </authorList>
    </citation>
    <scope>NUCLEOTIDE SEQUENCE</scope>
</reference>
<evidence type="ECO:0000313" key="2">
    <source>
        <dbReference type="EMBL" id="CAI9728777.1"/>
    </source>
</evidence>
<protein>
    <submittedName>
        <fullName evidence="2">Nucleoredoxin 2</fullName>
    </submittedName>
</protein>
<dbReference type="SUPFAM" id="SSF52833">
    <property type="entry name" value="Thioredoxin-like"/>
    <property type="match status" value="1"/>
</dbReference>
<dbReference type="GO" id="GO:0045494">
    <property type="term" value="P:photoreceptor cell maintenance"/>
    <property type="evidence" value="ECO:0007669"/>
    <property type="project" value="InterPro"/>
</dbReference>
<dbReference type="Gene3D" id="3.40.30.10">
    <property type="entry name" value="Glutaredoxin"/>
    <property type="match status" value="1"/>
</dbReference>
<dbReference type="EMBL" id="OX597823">
    <property type="protein sequence ID" value="CAI9728777.1"/>
    <property type="molecule type" value="Genomic_DNA"/>
</dbReference>
<accession>A0AA36B8Q9</accession>
<evidence type="ECO:0000313" key="3">
    <source>
        <dbReference type="Proteomes" id="UP001162480"/>
    </source>
</evidence>
<dbReference type="Proteomes" id="UP001162480">
    <property type="component" value="Chromosome 10"/>
</dbReference>
<proteinExistence type="predicted"/>
<dbReference type="AlphaFoldDB" id="A0AA36B8Q9"/>
<dbReference type="InterPro" id="IPR013766">
    <property type="entry name" value="Thioredoxin_domain"/>
</dbReference>
<feature type="domain" description="Thioredoxin" evidence="1">
    <location>
        <begin position="24"/>
        <end position="168"/>
    </location>
</feature>
<evidence type="ECO:0000259" key="1">
    <source>
        <dbReference type="PROSITE" id="PS51352"/>
    </source>
</evidence>
<dbReference type="PANTHER" id="PTHR46762:SF1">
    <property type="entry name" value="NUCLEOREDOXIN-LIKE PROTEIN 2"/>
    <property type="match status" value="1"/>
</dbReference>
<dbReference type="PANTHER" id="PTHR46762">
    <property type="entry name" value="NUCLEOREDOXIN-LIKE PROTEIN 2"/>
    <property type="match status" value="1"/>
</dbReference>
<organism evidence="2 3">
    <name type="scientific">Octopus vulgaris</name>
    <name type="common">Common octopus</name>
    <dbReference type="NCBI Taxonomy" id="6645"/>
    <lineage>
        <taxon>Eukaryota</taxon>
        <taxon>Metazoa</taxon>
        <taxon>Spiralia</taxon>
        <taxon>Lophotrochozoa</taxon>
        <taxon>Mollusca</taxon>
        <taxon>Cephalopoda</taxon>
        <taxon>Coleoidea</taxon>
        <taxon>Octopodiformes</taxon>
        <taxon>Octopoda</taxon>
        <taxon>Incirrata</taxon>
        <taxon>Octopodidae</taxon>
        <taxon>Octopus</taxon>
    </lineage>
</organism>
<dbReference type="PROSITE" id="PS51352">
    <property type="entry name" value="THIOREDOXIN_2"/>
    <property type="match status" value="1"/>
</dbReference>
<gene>
    <name evidence="2" type="ORF">OCTVUL_1B028396</name>
</gene>